<accession>A0A699L1F7</accession>
<evidence type="ECO:0000313" key="1">
    <source>
        <dbReference type="EMBL" id="GFB21792.1"/>
    </source>
</evidence>
<dbReference type="EMBL" id="BKCJ010577944">
    <property type="protein sequence ID" value="GFB21792.1"/>
    <property type="molecule type" value="Genomic_DNA"/>
</dbReference>
<name>A0A699L1F7_TANCI</name>
<dbReference type="AlphaFoldDB" id="A0A699L1F7"/>
<proteinExistence type="predicted"/>
<gene>
    <name evidence="1" type="ORF">Tci_693763</name>
</gene>
<organism evidence="1">
    <name type="scientific">Tanacetum cinerariifolium</name>
    <name type="common">Dalmatian daisy</name>
    <name type="synonym">Chrysanthemum cinerariifolium</name>
    <dbReference type="NCBI Taxonomy" id="118510"/>
    <lineage>
        <taxon>Eukaryota</taxon>
        <taxon>Viridiplantae</taxon>
        <taxon>Streptophyta</taxon>
        <taxon>Embryophyta</taxon>
        <taxon>Tracheophyta</taxon>
        <taxon>Spermatophyta</taxon>
        <taxon>Magnoliopsida</taxon>
        <taxon>eudicotyledons</taxon>
        <taxon>Gunneridae</taxon>
        <taxon>Pentapetalae</taxon>
        <taxon>asterids</taxon>
        <taxon>campanulids</taxon>
        <taxon>Asterales</taxon>
        <taxon>Asteraceae</taxon>
        <taxon>Asteroideae</taxon>
        <taxon>Anthemideae</taxon>
        <taxon>Anthemidinae</taxon>
        <taxon>Tanacetum</taxon>
    </lineage>
</organism>
<comment type="caution">
    <text evidence="1">The sequence shown here is derived from an EMBL/GenBank/DDBJ whole genome shotgun (WGS) entry which is preliminary data.</text>
</comment>
<protein>
    <submittedName>
        <fullName evidence="1">Uncharacterized protein</fullName>
    </submittedName>
</protein>
<sequence length="69" mass="7732">MAQFTALIAELEASSDPGEVFDTLMCLRDDVRDEQDRLGTLNDCMTQAEEQIKIKEEHVNVMEAEANDG</sequence>
<reference evidence="1" key="1">
    <citation type="journal article" date="2019" name="Sci. Rep.">
        <title>Draft genome of Tanacetum cinerariifolium, the natural source of mosquito coil.</title>
        <authorList>
            <person name="Yamashiro T."/>
            <person name="Shiraishi A."/>
            <person name="Satake H."/>
            <person name="Nakayama K."/>
        </authorList>
    </citation>
    <scope>NUCLEOTIDE SEQUENCE</scope>
</reference>